<organism evidence="2 3">
    <name type="scientific">Ligilactobacillus ruminis</name>
    <dbReference type="NCBI Taxonomy" id="1623"/>
    <lineage>
        <taxon>Bacteria</taxon>
        <taxon>Bacillati</taxon>
        <taxon>Bacillota</taxon>
        <taxon>Bacilli</taxon>
        <taxon>Lactobacillales</taxon>
        <taxon>Lactobacillaceae</taxon>
        <taxon>Ligilactobacillus</taxon>
    </lineage>
</organism>
<accession>A0ABY1AAB5</accession>
<protein>
    <recommendedName>
        <fullName evidence="4">MacB-like core domain-containing protein</fullName>
    </recommendedName>
</protein>
<keyword evidence="1" id="KW-0472">Membrane</keyword>
<feature type="transmembrane region" description="Helical" evidence="1">
    <location>
        <begin position="289"/>
        <end position="314"/>
    </location>
</feature>
<proteinExistence type="predicted"/>
<evidence type="ECO:0000256" key="1">
    <source>
        <dbReference type="SAM" id="Phobius"/>
    </source>
</evidence>
<evidence type="ECO:0000313" key="3">
    <source>
        <dbReference type="Proteomes" id="UP000182089"/>
    </source>
</evidence>
<comment type="caution">
    <text evidence="2">The sequence shown here is derived from an EMBL/GenBank/DDBJ whole genome shotgun (WGS) entry which is preliminary data.</text>
</comment>
<name>A0ABY1AAB5_9LACO</name>
<reference evidence="2 3" key="1">
    <citation type="submission" date="2016-10" db="EMBL/GenBank/DDBJ databases">
        <authorList>
            <person name="Varghese N."/>
            <person name="Submissions S."/>
        </authorList>
    </citation>
    <scope>NUCLEOTIDE SEQUENCE [LARGE SCALE GENOMIC DNA]</scope>
    <source>
        <strain evidence="2 3">WC1T17</strain>
    </source>
</reference>
<feature type="transmembrane region" description="Helical" evidence="1">
    <location>
        <begin position="222"/>
        <end position="240"/>
    </location>
</feature>
<dbReference type="Proteomes" id="UP000182089">
    <property type="component" value="Unassembled WGS sequence"/>
</dbReference>
<keyword evidence="1" id="KW-1133">Transmembrane helix</keyword>
<feature type="transmembrane region" description="Helical" evidence="1">
    <location>
        <begin position="6"/>
        <end position="24"/>
    </location>
</feature>
<sequence>MFKKRIYVFGYVFLLAFFAVYLCFKIQERDMIIQLNNHNLSPDAYVVKFKQNITMYSLNQKLGSSNLSDLQVHYQDQSNQKITYFYGKGDYLDLPMISGKTFNEKAFSSTVETLIAGKDWQDKFYKPKDQNYLKINQHYLPVIGVMGDSYKSKLDSQLFIAPSISQQQAASVKDFRVVIDGSKALTAAKLKQTLGQVTVKRMVNNNFLAVHESWLASHLAQALGLGLIVILLMVEVYIWLLTSTKYYHESNFLKIAPKQFLFAEWRSFSICQLLGLGLGSLAAAFYYNLMSYGLVAVVIIGLLLLSSVGFYILLKKKMQKIE</sequence>
<gene>
    <name evidence="2" type="ORF">SAMN05216431_103126</name>
</gene>
<evidence type="ECO:0000313" key="2">
    <source>
        <dbReference type="EMBL" id="SEM49431.1"/>
    </source>
</evidence>
<evidence type="ECO:0008006" key="4">
    <source>
        <dbReference type="Google" id="ProtNLM"/>
    </source>
</evidence>
<dbReference type="EMBL" id="FOCC01000003">
    <property type="protein sequence ID" value="SEM49431.1"/>
    <property type="molecule type" value="Genomic_DNA"/>
</dbReference>
<keyword evidence="1" id="KW-0812">Transmembrane</keyword>